<protein>
    <submittedName>
        <fullName evidence="1">Uncharacterized protein</fullName>
    </submittedName>
</protein>
<dbReference type="Proteomes" id="UP000664369">
    <property type="component" value="Unassembled WGS sequence"/>
</dbReference>
<evidence type="ECO:0000313" key="1">
    <source>
        <dbReference type="EMBL" id="MBO2012054.1"/>
    </source>
</evidence>
<gene>
    <name evidence="1" type="ORF">J4E00_23515</name>
</gene>
<organism evidence="1 2">
    <name type="scientific">Hymenobacter negativus</name>
    <dbReference type="NCBI Taxonomy" id="2795026"/>
    <lineage>
        <taxon>Bacteria</taxon>
        <taxon>Pseudomonadati</taxon>
        <taxon>Bacteroidota</taxon>
        <taxon>Cytophagia</taxon>
        <taxon>Cytophagales</taxon>
        <taxon>Hymenobacteraceae</taxon>
        <taxon>Hymenobacter</taxon>
    </lineage>
</organism>
<evidence type="ECO:0000313" key="2">
    <source>
        <dbReference type="Proteomes" id="UP000664369"/>
    </source>
</evidence>
<comment type="caution">
    <text evidence="1">The sequence shown here is derived from an EMBL/GenBank/DDBJ whole genome shotgun (WGS) entry which is preliminary data.</text>
</comment>
<sequence>MNKADLLAEITKHFPDMPDAALATSSLAALSNEEFRHYLPAFMAAALQAPASATSADVVLALKLPIELNAATVASGLRLHEEGGSPEAGPEALLQSQLTQTNAAIHRFIARTTLFSQTQGATICHFLAYLRDKQSSSFPNHEPALAIERYWFQFA</sequence>
<reference evidence="1 2" key="1">
    <citation type="submission" date="2021-03" db="EMBL/GenBank/DDBJ databases">
        <authorList>
            <person name="Kim M.K."/>
        </authorList>
    </citation>
    <scope>NUCLEOTIDE SEQUENCE [LARGE SCALE GENOMIC DNA]</scope>
    <source>
        <strain evidence="1 2">BT442</strain>
    </source>
</reference>
<dbReference type="Pfam" id="PF20461">
    <property type="entry name" value="DUF6714"/>
    <property type="match status" value="1"/>
</dbReference>
<accession>A0ABS3QMP0</accession>
<keyword evidence="2" id="KW-1185">Reference proteome</keyword>
<dbReference type="RefSeq" id="WP_208177818.1">
    <property type="nucleotide sequence ID" value="NZ_JAGETZ010000014.1"/>
</dbReference>
<dbReference type="InterPro" id="IPR046560">
    <property type="entry name" value="DUF6714"/>
</dbReference>
<dbReference type="EMBL" id="JAGETZ010000014">
    <property type="protein sequence ID" value="MBO2012054.1"/>
    <property type="molecule type" value="Genomic_DNA"/>
</dbReference>
<name>A0ABS3QMP0_9BACT</name>
<proteinExistence type="predicted"/>